<protein>
    <submittedName>
        <fullName evidence="1">Uncharacterized protein</fullName>
    </submittedName>
</protein>
<dbReference type="EMBL" id="JAGGNH010000001">
    <property type="protein sequence ID" value="KAJ0986925.1"/>
    <property type="molecule type" value="Genomic_DNA"/>
</dbReference>
<sequence length="90" mass="10306">MVNWFSRNPKNWFKKERIMQDASPKVHARNVSAGNIGSSVIGTVNLTCSIGLSFTSSAHRVSSLSLYWAIHFIEVQLADFLLKYHGRYYR</sequence>
<proteinExistence type="predicted"/>
<reference evidence="1" key="2">
    <citation type="journal article" date="2022" name="Hortic Res">
        <title>The genome of Dioscorea zingiberensis sheds light on the biosynthesis, origin and evolution of the medicinally important diosgenin saponins.</title>
        <authorList>
            <person name="Li Y."/>
            <person name="Tan C."/>
            <person name="Li Z."/>
            <person name="Guo J."/>
            <person name="Li S."/>
            <person name="Chen X."/>
            <person name="Wang C."/>
            <person name="Dai X."/>
            <person name="Yang H."/>
            <person name="Song W."/>
            <person name="Hou L."/>
            <person name="Xu J."/>
            <person name="Tong Z."/>
            <person name="Xu A."/>
            <person name="Yuan X."/>
            <person name="Wang W."/>
            <person name="Yang Q."/>
            <person name="Chen L."/>
            <person name="Sun Z."/>
            <person name="Wang K."/>
            <person name="Pan B."/>
            <person name="Chen J."/>
            <person name="Bao Y."/>
            <person name="Liu F."/>
            <person name="Qi X."/>
            <person name="Gang D.R."/>
            <person name="Wen J."/>
            <person name="Li J."/>
        </authorList>
    </citation>
    <scope>NUCLEOTIDE SEQUENCE</scope>
    <source>
        <strain evidence="1">Dzin_1.0</strain>
    </source>
</reference>
<dbReference type="AlphaFoldDB" id="A0A9D5HRQ4"/>
<organism evidence="1 2">
    <name type="scientific">Dioscorea zingiberensis</name>
    <dbReference type="NCBI Taxonomy" id="325984"/>
    <lineage>
        <taxon>Eukaryota</taxon>
        <taxon>Viridiplantae</taxon>
        <taxon>Streptophyta</taxon>
        <taxon>Embryophyta</taxon>
        <taxon>Tracheophyta</taxon>
        <taxon>Spermatophyta</taxon>
        <taxon>Magnoliopsida</taxon>
        <taxon>Liliopsida</taxon>
        <taxon>Dioscoreales</taxon>
        <taxon>Dioscoreaceae</taxon>
        <taxon>Dioscorea</taxon>
    </lineage>
</organism>
<evidence type="ECO:0000313" key="2">
    <source>
        <dbReference type="Proteomes" id="UP001085076"/>
    </source>
</evidence>
<dbReference type="Proteomes" id="UP001085076">
    <property type="component" value="Miscellaneous, Linkage group lg01"/>
</dbReference>
<accession>A0A9D5HRQ4</accession>
<evidence type="ECO:0000313" key="1">
    <source>
        <dbReference type="EMBL" id="KAJ0986925.1"/>
    </source>
</evidence>
<keyword evidence="2" id="KW-1185">Reference proteome</keyword>
<reference evidence="1" key="1">
    <citation type="submission" date="2021-03" db="EMBL/GenBank/DDBJ databases">
        <authorList>
            <person name="Li Z."/>
            <person name="Yang C."/>
        </authorList>
    </citation>
    <scope>NUCLEOTIDE SEQUENCE</scope>
    <source>
        <strain evidence="1">Dzin_1.0</strain>
        <tissue evidence="1">Leaf</tissue>
    </source>
</reference>
<name>A0A9D5HRQ4_9LILI</name>
<gene>
    <name evidence="1" type="ORF">J5N97_005281</name>
</gene>
<comment type="caution">
    <text evidence="1">The sequence shown here is derived from an EMBL/GenBank/DDBJ whole genome shotgun (WGS) entry which is preliminary data.</text>
</comment>